<proteinExistence type="predicted"/>
<reference evidence="2 3" key="1">
    <citation type="submission" date="2018-03" db="EMBL/GenBank/DDBJ databases">
        <title>Genomic Encyclopedia of Type Strains, Phase III (KMG-III): the genomes of soil and plant-associated and newly described type strains.</title>
        <authorList>
            <person name="Whitman W."/>
        </authorList>
    </citation>
    <scope>NUCLEOTIDE SEQUENCE [LARGE SCALE GENOMIC DNA]</scope>
    <source>
        <strain evidence="2 3">CGMCC 1.12152</strain>
    </source>
</reference>
<dbReference type="AlphaFoldDB" id="A0A2T0V319"/>
<feature type="transmembrane region" description="Helical" evidence="1">
    <location>
        <begin position="20"/>
        <end position="38"/>
    </location>
</feature>
<protein>
    <submittedName>
        <fullName evidence="2">Uncharacterized protein</fullName>
    </submittedName>
</protein>
<evidence type="ECO:0000256" key="1">
    <source>
        <dbReference type="SAM" id="Phobius"/>
    </source>
</evidence>
<comment type="caution">
    <text evidence="2">The sequence shown here is derived from an EMBL/GenBank/DDBJ whole genome shotgun (WGS) entry which is preliminary data.</text>
</comment>
<keyword evidence="1" id="KW-0472">Membrane</keyword>
<keyword evidence="1" id="KW-0812">Transmembrane</keyword>
<accession>A0A2T0V319</accession>
<evidence type="ECO:0000313" key="2">
    <source>
        <dbReference type="EMBL" id="PRY64458.1"/>
    </source>
</evidence>
<name>A0A2T0V319_9GAMM</name>
<gene>
    <name evidence="2" type="ORF">B0H98_105119</name>
</gene>
<keyword evidence="3" id="KW-1185">Reference proteome</keyword>
<keyword evidence="1" id="KW-1133">Transmembrane helix</keyword>
<dbReference type="EMBL" id="PVTK01000005">
    <property type="protein sequence ID" value="PRY64458.1"/>
    <property type="molecule type" value="Genomic_DNA"/>
</dbReference>
<evidence type="ECO:0000313" key="3">
    <source>
        <dbReference type="Proteomes" id="UP000237647"/>
    </source>
</evidence>
<sequence length="52" mass="6027">MFSPAETTSWPASTLRILEGIYFSSLNVLLINNLKELFKLSQKSRMHLIRKC</sequence>
<organism evidence="2 3">
    <name type="scientific">Vreelandella songnenensis</name>
    <dbReference type="NCBI Taxonomy" id="1176243"/>
    <lineage>
        <taxon>Bacteria</taxon>
        <taxon>Pseudomonadati</taxon>
        <taxon>Pseudomonadota</taxon>
        <taxon>Gammaproteobacteria</taxon>
        <taxon>Oceanospirillales</taxon>
        <taxon>Halomonadaceae</taxon>
        <taxon>Vreelandella</taxon>
    </lineage>
</organism>
<dbReference type="Proteomes" id="UP000237647">
    <property type="component" value="Unassembled WGS sequence"/>
</dbReference>